<dbReference type="PANTHER" id="PTHR30040:SF2">
    <property type="entry name" value="FAD:PROTEIN FMN TRANSFERASE"/>
    <property type="match status" value="1"/>
</dbReference>
<evidence type="ECO:0000256" key="10">
    <source>
        <dbReference type="ARBA" id="ARBA00048540"/>
    </source>
</evidence>
<evidence type="ECO:0000256" key="7">
    <source>
        <dbReference type="ARBA" id="ARBA00022827"/>
    </source>
</evidence>
<evidence type="ECO:0000313" key="11">
    <source>
        <dbReference type="EMBL" id="QHW32428.1"/>
    </source>
</evidence>
<proteinExistence type="predicted"/>
<dbReference type="Gene3D" id="3.10.520.10">
    <property type="entry name" value="ApbE-like domains"/>
    <property type="match status" value="1"/>
</dbReference>
<sequence>MNRDREQHTESTALTTFAFRAMNTAVSCTLSCEHKEQAEQWKQTVMSWFRYIENRFSRFRPGSELVQLNKTTGTDCLVSSAMLEVLQLTELYRKQTEGTFSPFILDALQRCGYDRSFEQLTAASGAAAALSPAAHFASADSAIDIDAPAIQINSYMQSVKLPSGAAIDLGGIVKGWAVRRLADWLRRKHGVARGILNAGGDLAVWGGGPLGSNESPVSSGTEEITDIGTRATAETSACNAPAAYAASPIPAARTKPDNSMNDSSPLWRIAIEHPWQDEGTIGLLLLGDGASATSSTLGRRWEQGGEMMHHLIDPVTLRPAASDLVQCTTSGSDPVACEIWAKTLCILGSEAGLGLLARAKPPVEALLFSRGRDIIYYGDQASLGAKWVGVPVTRTIFRNA</sequence>
<dbReference type="KEGG" id="prz:GZH47_17505"/>
<dbReference type="Pfam" id="PF02424">
    <property type="entry name" value="ApbE"/>
    <property type="match status" value="2"/>
</dbReference>
<evidence type="ECO:0000256" key="6">
    <source>
        <dbReference type="ARBA" id="ARBA00022723"/>
    </source>
</evidence>
<keyword evidence="7" id="KW-0274">FAD</keyword>
<dbReference type="RefSeq" id="WP_162642109.1">
    <property type="nucleotide sequence ID" value="NZ_CP048286.1"/>
</dbReference>
<organism evidence="11 12">
    <name type="scientific">Paenibacillus rhizovicinus</name>
    <dbReference type="NCBI Taxonomy" id="2704463"/>
    <lineage>
        <taxon>Bacteria</taxon>
        <taxon>Bacillati</taxon>
        <taxon>Bacillota</taxon>
        <taxon>Bacilli</taxon>
        <taxon>Bacillales</taxon>
        <taxon>Paenibacillaceae</taxon>
        <taxon>Paenibacillus</taxon>
    </lineage>
</organism>
<keyword evidence="6" id="KW-0479">Metal-binding</keyword>
<name>A0A6C0P1R6_9BACL</name>
<keyword evidence="4" id="KW-0285">Flavoprotein</keyword>
<accession>A0A6C0P1R6</accession>
<dbReference type="EC" id="2.7.1.180" evidence="2"/>
<evidence type="ECO:0000256" key="3">
    <source>
        <dbReference type="ARBA" id="ARBA00016337"/>
    </source>
</evidence>
<reference evidence="11 12" key="1">
    <citation type="submission" date="2020-02" db="EMBL/GenBank/DDBJ databases">
        <title>Paenibacillus sp. nov., isolated from rhizosphere soil of tomato.</title>
        <authorList>
            <person name="Weon H.-Y."/>
            <person name="Lee S.A."/>
        </authorList>
    </citation>
    <scope>NUCLEOTIDE SEQUENCE [LARGE SCALE GENOMIC DNA]</scope>
    <source>
        <strain evidence="11 12">14171R-81</strain>
    </source>
</reference>
<dbReference type="AlphaFoldDB" id="A0A6C0P1R6"/>
<dbReference type="InterPro" id="IPR003374">
    <property type="entry name" value="ApbE-like_sf"/>
</dbReference>
<evidence type="ECO:0000256" key="5">
    <source>
        <dbReference type="ARBA" id="ARBA00022679"/>
    </source>
</evidence>
<protein>
    <recommendedName>
        <fullName evidence="3">FAD:protein FMN transferase</fullName>
        <ecNumber evidence="2">2.7.1.180</ecNumber>
    </recommendedName>
    <alternativeName>
        <fullName evidence="9">Flavin transferase</fullName>
    </alternativeName>
</protein>
<dbReference type="SUPFAM" id="SSF143631">
    <property type="entry name" value="ApbE-like"/>
    <property type="match status" value="2"/>
</dbReference>
<keyword evidence="5 11" id="KW-0808">Transferase</keyword>
<evidence type="ECO:0000256" key="9">
    <source>
        <dbReference type="ARBA" id="ARBA00031306"/>
    </source>
</evidence>
<dbReference type="PANTHER" id="PTHR30040">
    <property type="entry name" value="THIAMINE BIOSYNTHESIS LIPOPROTEIN APBE"/>
    <property type="match status" value="1"/>
</dbReference>
<comment type="catalytic activity">
    <reaction evidence="10">
        <text>L-threonyl-[protein] + FAD = FMN-L-threonyl-[protein] + AMP + H(+)</text>
        <dbReference type="Rhea" id="RHEA:36847"/>
        <dbReference type="Rhea" id="RHEA-COMP:11060"/>
        <dbReference type="Rhea" id="RHEA-COMP:11061"/>
        <dbReference type="ChEBI" id="CHEBI:15378"/>
        <dbReference type="ChEBI" id="CHEBI:30013"/>
        <dbReference type="ChEBI" id="CHEBI:57692"/>
        <dbReference type="ChEBI" id="CHEBI:74257"/>
        <dbReference type="ChEBI" id="CHEBI:456215"/>
        <dbReference type="EC" id="2.7.1.180"/>
    </reaction>
</comment>
<dbReference type="InterPro" id="IPR024932">
    <property type="entry name" value="ApbE"/>
</dbReference>
<evidence type="ECO:0000256" key="4">
    <source>
        <dbReference type="ARBA" id="ARBA00022630"/>
    </source>
</evidence>
<dbReference type="EMBL" id="CP048286">
    <property type="protein sequence ID" value="QHW32428.1"/>
    <property type="molecule type" value="Genomic_DNA"/>
</dbReference>
<comment type="cofactor">
    <cofactor evidence="1">
        <name>Mg(2+)</name>
        <dbReference type="ChEBI" id="CHEBI:18420"/>
    </cofactor>
</comment>
<keyword evidence="12" id="KW-1185">Reference proteome</keyword>
<keyword evidence="8" id="KW-0460">Magnesium</keyword>
<evidence type="ECO:0000313" key="12">
    <source>
        <dbReference type="Proteomes" id="UP000479114"/>
    </source>
</evidence>
<dbReference type="GO" id="GO:0016740">
    <property type="term" value="F:transferase activity"/>
    <property type="evidence" value="ECO:0007669"/>
    <property type="project" value="UniProtKB-KW"/>
</dbReference>
<dbReference type="GO" id="GO:0046872">
    <property type="term" value="F:metal ion binding"/>
    <property type="evidence" value="ECO:0007669"/>
    <property type="project" value="UniProtKB-KW"/>
</dbReference>
<evidence type="ECO:0000256" key="2">
    <source>
        <dbReference type="ARBA" id="ARBA00011955"/>
    </source>
</evidence>
<gene>
    <name evidence="11" type="ORF">GZH47_17505</name>
</gene>
<dbReference type="Proteomes" id="UP000479114">
    <property type="component" value="Chromosome"/>
</dbReference>
<evidence type="ECO:0000256" key="1">
    <source>
        <dbReference type="ARBA" id="ARBA00001946"/>
    </source>
</evidence>
<evidence type="ECO:0000256" key="8">
    <source>
        <dbReference type="ARBA" id="ARBA00022842"/>
    </source>
</evidence>